<dbReference type="AlphaFoldDB" id="A0A7S0R823"/>
<dbReference type="InterPro" id="IPR011004">
    <property type="entry name" value="Trimer_LpxA-like_sf"/>
</dbReference>
<evidence type="ECO:0000256" key="1">
    <source>
        <dbReference type="ARBA" id="ARBA00023595"/>
    </source>
</evidence>
<dbReference type="EMBL" id="HBFB01006133">
    <property type="protein sequence ID" value="CAD8669136.1"/>
    <property type="molecule type" value="Transcribed_RNA"/>
</dbReference>
<dbReference type="PANTHER" id="PTHR13061">
    <property type="entry name" value="DYNACTIN SUBUNIT P25"/>
    <property type="match status" value="1"/>
</dbReference>
<dbReference type="Gene3D" id="2.160.10.10">
    <property type="entry name" value="Hexapeptide repeat proteins"/>
    <property type="match status" value="1"/>
</dbReference>
<comment type="similarity">
    <text evidence="1">Belongs to the gamma-class carbonic anhydrase family.</text>
</comment>
<reference evidence="3" key="1">
    <citation type="submission" date="2021-01" db="EMBL/GenBank/DDBJ databases">
        <authorList>
            <person name="Corre E."/>
            <person name="Pelletier E."/>
            <person name="Niang G."/>
            <person name="Scheremetjew M."/>
            <person name="Finn R."/>
            <person name="Kale V."/>
            <person name="Holt S."/>
            <person name="Cochrane G."/>
            <person name="Meng A."/>
            <person name="Brown T."/>
            <person name="Cohen L."/>
        </authorList>
    </citation>
    <scope>NUCLEOTIDE SEQUENCE</scope>
    <source>
        <strain evidence="3">SAG 11-49</strain>
    </source>
</reference>
<dbReference type="InterPro" id="IPR047324">
    <property type="entry name" value="LbH_gamma_CA-like"/>
</dbReference>
<accession>A0A7S0R823</accession>
<evidence type="ECO:0000256" key="2">
    <source>
        <dbReference type="ARBA" id="ARBA00034694"/>
    </source>
</evidence>
<dbReference type="SUPFAM" id="SSF51161">
    <property type="entry name" value="Trimeric LpxA-like enzymes"/>
    <property type="match status" value="1"/>
</dbReference>
<dbReference type="InterPro" id="IPR050484">
    <property type="entry name" value="Transf_Hexapept/Carb_Anhydrase"/>
</dbReference>
<comment type="subcellular location">
    <subcellularLocation>
        <location evidence="2">Mitochondrion membrane</location>
        <topology evidence="2">Peripheral membrane protein</topology>
        <orientation evidence="2">Matrix side</orientation>
    </subcellularLocation>
</comment>
<protein>
    <recommendedName>
        <fullName evidence="4">Gamma carbonic anhydrase</fullName>
    </recommendedName>
</protein>
<evidence type="ECO:0000313" key="3">
    <source>
        <dbReference type="EMBL" id="CAD8669136.1"/>
    </source>
</evidence>
<proteinExistence type="inferred from homology"/>
<organism evidence="3">
    <name type="scientific">Chlamydomonas leiostraca</name>
    <dbReference type="NCBI Taxonomy" id="1034604"/>
    <lineage>
        <taxon>Eukaryota</taxon>
        <taxon>Viridiplantae</taxon>
        <taxon>Chlorophyta</taxon>
        <taxon>core chlorophytes</taxon>
        <taxon>Chlorophyceae</taxon>
        <taxon>CS clade</taxon>
        <taxon>Chlamydomonadales</taxon>
        <taxon>Chlamydomonadaceae</taxon>
        <taxon>Chlamydomonas</taxon>
    </lineage>
</organism>
<dbReference type="PANTHER" id="PTHR13061:SF29">
    <property type="entry name" value="GAMMA CARBONIC ANHYDRASE-LIKE 1, MITOCHONDRIAL-RELATED"/>
    <property type="match status" value="1"/>
</dbReference>
<dbReference type="CDD" id="cd04645">
    <property type="entry name" value="LbH_gamma_CA_like"/>
    <property type="match status" value="1"/>
</dbReference>
<gene>
    <name evidence="3" type="ORF">CLEI1391_LOCUS3427</name>
</gene>
<sequence>MLRRVGAQLLQGIVRPASAGQQTFTRGLQFYEAPNGPAVTQTPIEEEWYNRQRNLLPVLDKVPWIQQDTWIAPNAIVAGDVDIYDKVGIFFGAVVRGDLNKIRIGGYSVVLDRAVIHAAKRVPTGLNAATIIGDYVTIEPYSVLRSCRVEPKVLIGARSVICEGAIIESESILTPGSVVPPARRIPAGELWGGNPVKFIRKLTGHEKDRVITDAAEHYINMAQMFRSEELPHGTQWREVEAYREKLVASQEYQWVNFREQKYLMRVQAEAEAMAKLTQ</sequence>
<name>A0A7S0R823_9CHLO</name>
<evidence type="ECO:0008006" key="4">
    <source>
        <dbReference type="Google" id="ProtNLM"/>
    </source>
</evidence>
<dbReference type="GO" id="GO:0031966">
    <property type="term" value="C:mitochondrial membrane"/>
    <property type="evidence" value="ECO:0007669"/>
    <property type="project" value="UniProtKB-SubCell"/>
</dbReference>